<dbReference type="PANTHER" id="PTHR10253">
    <property type="entry name" value="POLYCOMB PROTEIN"/>
    <property type="match status" value="1"/>
</dbReference>
<comment type="similarity">
    <text evidence="1">Belongs to the WD repeat ESC family.</text>
</comment>
<dbReference type="InterPro" id="IPR001680">
    <property type="entry name" value="WD40_rpt"/>
</dbReference>
<dbReference type="SMART" id="SM00320">
    <property type="entry name" value="WD40"/>
    <property type="match status" value="4"/>
</dbReference>
<dbReference type="Pfam" id="PF00400">
    <property type="entry name" value="WD40"/>
    <property type="match status" value="2"/>
</dbReference>
<dbReference type="Gene3D" id="2.130.10.10">
    <property type="entry name" value="YVTN repeat-like/Quinoprotein amine dehydrogenase"/>
    <property type="match status" value="1"/>
</dbReference>
<feature type="repeat" description="WD" evidence="6">
    <location>
        <begin position="120"/>
        <end position="162"/>
    </location>
</feature>
<evidence type="ECO:0000256" key="5">
    <source>
        <dbReference type="ARBA" id="ARBA00023163"/>
    </source>
</evidence>
<sequence>MARAREAKRASYAPTCAIRDGQERAHVYCARFCAIEGVDGKFQRTFATCAGTRADVWECEKSGNVVLVASFETRDANEAFYACEWCAIDSGKLRPCLALAGEGAVVRVVDCVTGRLHVNLVGHGGTVNSVVSHPSRPSVVATASKDLSVRLWHVNTGVTMAILAGARGHRNELLSVDFHPAIDAKGQMKLVTGAMDNCVKVWATPPLADSMAKAATWTKPLANFKTIVIDTPMFSSSSVHDDYVDCVGWLGDAVLSKSVDGIVKLWVPDEPVGVVHARGNQFRSVSAFEQKDANLWWIRFAVSGSRNAFALGNIKGLVLVWRLDARGGLTRAPARLAAFPVRRSASNNVAPEIALDGFAVVRQCAINRDGDVVVAACDSGLICRWDLATPS</sequence>
<dbReference type="HOGENOM" id="CLU_032683_4_0_1"/>
<proteinExistence type="inferred from homology"/>
<evidence type="ECO:0000256" key="3">
    <source>
        <dbReference type="ARBA" id="ARBA00022737"/>
    </source>
</evidence>
<keyword evidence="2 6" id="KW-0853">WD repeat</keyword>
<keyword evidence="3" id="KW-0677">Repeat</keyword>
<dbReference type="AlphaFoldDB" id="A4S8Y9"/>
<dbReference type="GeneID" id="5006015"/>
<evidence type="ECO:0000256" key="4">
    <source>
        <dbReference type="ARBA" id="ARBA00023015"/>
    </source>
</evidence>
<reference evidence="7 8" key="1">
    <citation type="journal article" date="2007" name="Proc. Natl. Acad. Sci. U.S.A.">
        <title>The tiny eukaryote Ostreococcus provides genomic insights into the paradox of plankton speciation.</title>
        <authorList>
            <person name="Palenik B."/>
            <person name="Grimwood J."/>
            <person name="Aerts A."/>
            <person name="Rouze P."/>
            <person name="Salamov A."/>
            <person name="Putnam N."/>
            <person name="Dupont C."/>
            <person name="Jorgensen R."/>
            <person name="Derelle E."/>
            <person name="Rombauts S."/>
            <person name="Zhou K."/>
            <person name="Otillar R."/>
            <person name="Merchant S.S."/>
            <person name="Podell S."/>
            <person name="Gaasterland T."/>
            <person name="Napoli C."/>
            <person name="Gendler K."/>
            <person name="Manuell A."/>
            <person name="Tai V."/>
            <person name="Vallon O."/>
            <person name="Piganeau G."/>
            <person name="Jancek S."/>
            <person name="Heijde M."/>
            <person name="Jabbari K."/>
            <person name="Bowler C."/>
            <person name="Lohr M."/>
            <person name="Robbens S."/>
            <person name="Werner G."/>
            <person name="Dubchak I."/>
            <person name="Pazour G.J."/>
            <person name="Ren Q."/>
            <person name="Paulsen I."/>
            <person name="Delwiche C."/>
            <person name="Schmutz J."/>
            <person name="Rokhsar D."/>
            <person name="Van de Peer Y."/>
            <person name="Moreau H."/>
            <person name="Grigoriev I.V."/>
        </authorList>
    </citation>
    <scope>NUCLEOTIDE SEQUENCE [LARGE SCALE GENOMIC DNA]</scope>
    <source>
        <strain evidence="7 8">CCE9901</strain>
    </source>
</reference>
<dbReference type="EMBL" id="CP000596">
    <property type="protein sequence ID" value="ABP00269.1"/>
    <property type="molecule type" value="Genomic_DNA"/>
</dbReference>
<accession>A4S8Y9</accession>
<evidence type="ECO:0000313" key="7">
    <source>
        <dbReference type="EMBL" id="ABP00269.1"/>
    </source>
</evidence>
<dbReference type="OrthoDB" id="7318948at2759"/>
<dbReference type="SUPFAM" id="SSF50978">
    <property type="entry name" value="WD40 repeat-like"/>
    <property type="match status" value="1"/>
</dbReference>
<dbReference type="eggNOG" id="KOG1034">
    <property type="taxonomic scope" value="Eukaryota"/>
</dbReference>
<feature type="non-terminal residue" evidence="7">
    <location>
        <position position="391"/>
    </location>
</feature>
<evidence type="ECO:0000256" key="6">
    <source>
        <dbReference type="PROSITE-ProRule" id="PRU00221"/>
    </source>
</evidence>
<dbReference type="PROSITE" id="PS50294">
    <property type="entry name" value="WD_REPEATS_REGION"/>
    <property type="match status" value="1"/>
</dbReference>
<evidence type="ECO:0000256" key="2">
    <source>
        <dbReference type="ARBA" id="ARBA00022574"/>
    </source>
</evidence>
<dbReference type="Proteomes" id="UP000001568">
    <property type="component" value="Chromosome 16"/>
</dbReference>
<evidence type="ECO:0000313" key="8">
    <source>
        <dbReference type="Proteomes" id="UP000001568"/>
    </source>
</evidence>
<keyword evidence="8" id="KW-1185">Reference proteome</keyword>
<dbReference type="RefSeq" id="XP_001421975.1">
    <property type="nucleotide sequence ID" value="XM_001421938.1"/>
</dbReference>
<name>A4S8Y9_OSTLU</name>
<keyword evidence="4" id="KW-0805">Transcription regulation</keyword>
<gene>
    <name evidence="7" type="primary">PGE3501</name>
    <name evidence="7" type="ORF">OSTLU_37673</name>
</gene>
<dbReference type="STRING" id="436017.A4S8Y9"/>
<dbReference type="InterPro" id="IPR015943">
    <property type="entry name" value="WD40/YVTN_repeat-like_dom_sf"/>
</dbReference>
<dbReference type="KEGG" id="olu:OSTLU_37673"/>
<dbReference type="InterPro" id="IPR036322">
    <property type="entry name" value="WD40_repeat_dom_sf"/>
</dbReference>
<organism evidence="7 8">
    <name type="scientific">Ostreococcus lucimarinus (strain CCE9901)</name>
    <dbReference type="NCBI Taxonomy" id="436017"/>
    <lineage>
        <taxon>Eukaryota</taxon>
        <taxon>Viridiplantae</taxon>
        <taxon>Chlorophyta</taxon>
        <taxon>Mamiellophyceae</taxon>
        <taxon>Mamiellales</taxon>
        <taxon>Bathycoccaceae</taxon>
        <taxon>Ostreococcus</taxon>
    </lineage>
</organism>
<keyword evidence="5" id="KW-0804">Transcription</keyword>
<dbReference type="InterPro" id="IPR051243">
    <property type="entry name" value="PcG_WD-repeat"/>
</dbReference>
<dbReference type="PROSITE" id="PS50082">
    <property type="entry name" value="WD_REPEATS_2"/>
    <property type="match status" value="2"/>
</dbReference>
<protein>
    <submittedName>
        <fullName evidence="7">Uncharacterized protein</fullName>
    </submittedName>
</protein>
<evidence type="ECO:0000256" key="1">
    <source>
        <dbReference type="ARBA" id="ARBA00008075"/>
    </source>
</evidence>
<dbReference type="OMA" id="VWEMDPS"/>
<dbReference type="Gramene" id="ABP00269">
    <property type="protein sequence ID" value="ABP00269"/>
    <property type="gene ID" value="OSTLU_37673"/>
</dbReference>
<feature type="repeat" description="WD" evidence="6">
    <location>
        <begin position="166"/>
        <end position="202"/>
    </location>
</feature>